<gene>
    <name evidence="2" type="ORF">QE152_g884</name>
</gene>
<sequence length="94" mass="10694">MFFPIYTCTATCDDFPYDLTIDQPSGRSDREGGLPTHNATRSGDCMQERTTLGMREEDGHGMFYVTGAYRCLLRLRSTSNYKTFLLPVTVRPQN</sequence>
<evidence type="ECO:0000256" key="1">
    <source>
        <dbReference type="SAM" id="MobiDB-lite"/>
    </source>
</evidence>
<accession>A0AAW1N565</accession>
<feature type="region of interest" description="Disordered" evidence="1">
    <location>
        <begin position="23"/>
        <end position="45"/>
    </location>
</feature>
<proteinExistence type="predicted"/>
<dbReference type="AlphaFoldDB" id="A0AAW1N565"/>
<evidence type="ECO:0000313" key="2">
    <source>
        <dbReference type="EMBL" id="KAK9755030.1"/>
    </source>
</evidence>
<keyword evidence="3" id="KW-1185">Reference proteome</keyword>
<name>A0AAW1N565_POPJA</name>
<reference evidence="2 3" key="1">
    <citation type="journal article" date="2024" name="BMC Genomics">
        <title>De novo assembly and annotation of Popillia japonica's genome with initial clues to its potential as an invasive pest.</title>
        <authorList>
            <person name="Cucini C."/>
            <person name="Boschi S."/>
            <person name="Funari R."/>
            <person name="Cardaioli E."/>
            <person name="Iannotti N."/>
            <person name="Marturano G."/>
            <person name="Paoli F."/>
            <person name="Bruttini M."/>
            <person name="Carapelli A."/>
            <person name="Frati F."/>
            <person name="Nardi F."/>
        </authorList>
    </citation>
    <scope>NUCLEOTIDE SEQUENCE [LARGE SCALE GENOMIC DNA]</scope>
    <source>
        <strain evidence="2">DMR45628</strain>
    </source>
</reference>
<evidence type="ECO:0000313" key="3">
    <source>
        <dbReference type="Proteomes" id="UP001458880"/>
    </source>
</evidence>
<protein>
    <submittedName>
        <fullName evidence="2">Uncharacterized protein</fullName>
    </submittedName>
</protein>
<dbReference type="Proteomes" id="UP001458880">
    <property type="component" value="Unassembled WGS sequence"/>
</dbReference>
<comment type="caution">
    <text evidence="2">The sequence shown here is derived from an EMBL/GenBank/DDBJ whole genome shotgun (WGS) entry which is preliminary data.</text>
</comment>
<organism evidence="2 3">
    <name type="scientific">Popillia japonica</name>
    <name type="common">Japanese beetle</name>
    <dbReference type="NCBI Taxonomy" id="7064"/>
    <lineage>
        <taxon>Eukaryota</taxon>
        <taxon>Metazoa</taxon>
        <taxon>Ecdysozoa</taxon>
        <taxon>Arthropoda</taxon>
        <taxon>Hexapoda</taxon>
        <taxon>Insecta</taxon>
        <taxon>Pterygota</taxon>
        <taxon>Neoptera</taxon>
        <taxon>Endopterygota</taxon>
        <taxon>Coleoptera</taxon>
        <taxon>Polyphaga</taxon>
        <taxon>Scarabaeiformia</taxon>
        <taxon>Scarabaeidae</taxon>
        <taxon>Rutelinae</taxon>
        <taxon>Popillia</taxon>
    </lineage>
</organism>
<dbReference type="EMBL" id="JASPKY010000004">
    <property type="protein sequence ID" value="KAK9755030.1"/>
    <property type="molecule type" value="Genomic_DNA"/>
</dbReference>